<keyword evidence="1" id="KW-0732">Signal</keyword>
<proteinExistence type="predicted"/>
<comment type="caution">
    <text evidence="2">The sequence shown here is derived from an EMBL/GenBank/DDBJ whole genome shotgun (WGS) entry which is preliminary data.</text>
</comment>
<evidence type="ECO:0000313" key="3">
    <source>
        <dbReference type="Proteomes" id="UP000783253"/>
    </source>
</evidence>
<gene>
    <name evidence="2" type="ORF">K3152_09745</name>
</gene>
<feature type="signal peptide" evidence="1">
    <location>
        <begin position="1"/>
        <end position="21"/>
    </location>
</feature>
<accession>A0ABS7J534</accession>
<evidence type="ECO:0008006" key="4">
    <source>
        <dbReference type="Google" id="ProtNLM"/>
    </source>
</evidence>
<evidence type="ECO:0000313" key="2">
    <source>
        <dbReference type="EMBL" id="MBX7458528.1"/>
    </source>
</evidence>
<feature type="chain" id="PRO_5047016665" description="Lipoprotein" evidence="1">
    <location>
        <begin position="22"/>
        <end position="221"/>
    </location>
</feature>
<protein>
    <recommendedName>
        <fullName evidence="4">Lipoprotein</fullName>
    </recommendedName>
</protein>
<organism evidence="2 3">
    <name type="scientific">Qipengyuania polymorpha</name>
    <dbReference type="NCBI Taxonomy" id="2867234"/>
    <lineage>
        <taxon>Bacteria</taxon>
        <taxon>Pseudomonadati</taxon>
        <taxon>Pseudomonadota</taxon>
        <taxon>Alphaproteobacteria</taxon>
        <taxon>Sphingomonadales</taxon>
        <taxon>Erythrobacteraceae</taxon>
        <taxon>Qipengyuania</taxon>
    </lineage>
</organism>
<reference evidence="2 3" key="1">
    <citation type="submission" date="2021-08" db="EMBL/GenBank/DDBJ databases">
        <title>Comparative Genomics Analysis of the Genus Qipengyuania Reveals Extensive Genetic Diversity and Metabolic Versatility, Including the Description of Fifteen Novel Species.</title>
        <authorList>
            <person name="Liu Y."/>
        </authorList>
    </citation>
    <scope>NUCLEOTIDE SEQUENCE [LARGE SCALE GENOMIC DNA]</scope>
    <source>
        <strain evidence="2 3">1NDH17</strain>
    </source>
</reference>
<keyword evidence="3" id="KW-1185">Reference proteome</keyword>
<dbReference type="Proteomes" id="UP000783253">
    <property type="component" value="Unassembled WGS sequence"/>
</dbReference>
<name>A0ABS7J534_9SPHN</name>
<sequence>MKRTLILLAALPLAACTTAQGARLPSAQEAFWDALQSHCGKAYRGQLVSEDARDADWKGRAMIAHWAACDERKVAIAFHTESGLETSVGNPVWDRSRTWIISRQYIENAARATPIGLELKHDHRHEDGEPDTVTFYGGLTQDKGTARAQDFPVDGYSIALFGDNGLGASLTNVWRVEVDPASDEDARFVYQLTRRNDPTRLFRVEFDASEAVAPPPPAWGW</sequence>
<evidence type="ECO:0000256" key="1">
    <source>
        <dbReference type="SAM" id="SignalP"/>
    </source>
</evidence>
<dbReference type="EMBL" id="JAIGNK010000003">
    <property type="protein sequence ID" value="MBX7458528.1"/>
    <property type="molecule type" value="Genomic_DNA"/>
</dbReference>
<dbReference type="RefSeq" id="WP_221573930.1">
    <property type="nucleotide sequence ID" value="NZ_JAIGNK010000003.1"/>
</dbReference>